<comment type="caution">
    <text evidence="3">The sequence shown here is derived from an EMBL/GenBank/DDBJ whole genome shotgun (WGS) entry which is preliminary data.</text>
</comment>
<dbReference type="Proteomes" id="UP001501676">
    <property type="component" value="Unassembled WGS sequence"/>
</dbReference>
<accession>A0ABP6TC66</accession>
<feature type="signal peptide" evidence="2">
    <location>
        <begin position="1"/>
        <end position="15"/>
    </location>
</feature>
<evidence type="ECO:0000313" key="3">
    <source>
        <dbReference type="EMBL" id="GAA3397947.1"/>
    </source>
</evidence>
<organism evidence="3 4">
    <name type="scientific">Cryptosporangium minutisporangium</name>
    <dbReference type="NCBI Taxonomy" id="113569"/>
    <lineage>
        <taxon>Bacteria</taxon>
        <taxon>Bacillati</taxon>
        <taxon>Actinomycetota</taxon>
        <taxon>Actinomycetes</taxon>
        <taxon>Cryptosporangiales</taxon>
        <taxon>Cryptosporangiaceae</taxon>
        <taxon>Cryptosporangium</taxon>
    </lineage>
</organism>
<reference evidence="4" key="1">
    <citation type="journal article" date="2019" name="Int. J. Syst. Evol. Microbiol.">
        <title>The Global Catalogue of Microorganisms (GCM) 10K type strain sequencing project: providing services to taxonomists for standard genome sequencing and annotation.</title>
        <authorList>
            <consortium name="The Broad Institute Genomics Platform"/>
            <consortium name="The Broad Institute Genome Sequencing Center for Infectious Disease"/>
            <person name="Wu L."/>
            <person name="Ma J."/>
        </authorList>
    </citation>
    <scope>NUCLEOTIDE SEQUENCE [LARGE SCALE GENOMIC DNA]</scope>
    <source>
        <strain evidence="4">JCM 9458</strain>
    </source>
</reference>
<sequence length="118" mass="10707">MAGVAAGAVAAGAMAAAISAGVTVAGAVGSVGSVVSVGAVTSADSGAAGAADTSADSVGDDSAGVPAGVAAVLSLPEVSMTILVPVPVAGIFTTASALPPWVSRSPPPLRPQAGSRAA</sequence>
<keyword evidence="2" id="KW-0732">Signal</keyword>
<feature type="region of interest" description="Disordered" evidence="1">
    <location>
        <begin position="98"/>
        <end position="118"/>
    </location>
</feature>
<name>A0ABP6TC66_9ACTN</name>
<protein>
    <submittedName>
        <fullName evidence="3">Uncharacterized protein</fullName>
    </submittedName>
</protein>
<evidence type="ECO:0000313" key="4">
    <source>
        <dbReference type="Proteomes" id="UP001501676"/>
    </source>
</evidence>
<proteinExistence type="predicted"/>
<feature type="chain" id="PRO_5046651711" evidence="2">
    <location>
        <begin position="16"/>
        <end position="118"/>
    </location>
</feature>
<dbReference type="EMBL" id="BAAAYN010000073">
    <property type="protein sequence ID" value="GAA3397947.1"/>
    <property type="molecule type" value="Genomic_DNA"/>
</dbReference>
<keyword evidence="4" id="KW-1185">Reference proteome</keyword>
<evidence type="ECO:0000256" key="2">
    <source>
        <dbReference type="SAM" id="SignalP"/>
    </source>
</evidence>
<evidence type="ECO:0000256" key="1">
    <source>
        <dbReference type="SAM" id="MobiDB-lite"/>
    </source>
</evidence>
<gene>
    <name evidence="3" type="ORF">GCM10020369_79880</name>
</gene>